<organism evidence="5">
    <name type="scientific">Selaginella moellendorffii</name>
    <name type="common">Spikemoss</name>
    <dbReference type="NCBI Taxonomy" id="88036"/>
    <lineage>
        <taxon>Eukaryota</taxon>
        <taxon>Viridiplantae</taxon>
        <taxon>Streptophyta</taxon>
        <taxon>Embryophyta</taxon>
        <taxon>Tracheophyta</taxon>
        <taxon>Lycopodiopsida</taxon>
        <taxon>Selaginellales</taxon>
        <taxon>Selaginellaceae</taxon>
        <taxon>Selaginella</taxon>
    </lineage>
</organism>
<evidence type="ECO:0000313" key="5">
    <source>
        <dbReference type="Proteomes" id="UP000001514"/>
    </source>
</evidence>
<feature type="coiled-coil region" evidence="2">
    <location>
        <begin position="454"/>
        <end position="491"/>
    </location>
</feature>
<dbReference type="GO" id="GO:0035598">
    <property type="term" value="F:tRNA (N(6)-L-threonylcarbamoyladenosine(37)-C(2))-methylthiotransferase activity"/>
    <property type="evidence" value="ECO:0000318"/>
    <property type="project" value="GO_Central"/>
</dbReference>
<dbReference type="InParanoid" id="D8TD31"/>
<keyword evidence="1" id="KW-0808">Transferase</keyword>
<dbReference type="AlphaFoldDB" id="D8TD31"/>
<dbReference type="GO" id="GO:0035600">
    <property type="term" value="P:tRNA methylthiolation"/>
    <property type="evidence" value="ECO:0000318"/>
    <property type="project" value="GO_Central"/>
</dbReference>
<evidence type="ECO:0000313" key="4">
    <source>
        <dbReference type="EMBL" id="EFJ05434.1"/>
    </source>
</evidence>
<dbReference type="GO" id="GO:0005783">
    <property type="term" value="C:endoplasmic reticulum"/>
    <property type="evidence" value="ECO:0000318"/>
    <property type="project" value="GO_Central"/>
</dbReference>
<proteinExistence type="predicted"/>
<protein>
    <submittedName>
        <fullName evidence="4">Uncharacterized protein</fullName>
    </submittedName>
</protein>
<dbReference type="HOGENOM" id="CLU_437086_0_0_1"/>
<dbReference type="KEGG" id="smo:SELMODRAFT_431570"/>
<dbReference type="PANTHER" id="PTHR11918">
    <property type="entry name" value="RADICAL SAM PROTEINS"/>
    <property type="match status" value="1"/>
</dbReference>
<evidence type="ECO:0000256" key="2">
    <source>
        <dbReference type="SAM" id="Coils"/>
    </source>
</evidence>
<feature type="region of interest" description="Disordered" evidence="3">
    <location>
        <begin position="24"/>
        <end position="59"/>
    </location>
</feature>
<name>D8TD31_SELML</name>
<reference evidence="4 5" key="1">
    <citation type="journal article" date="2011" name="Science">
        <title>The Selaginella genome identifies genetic changes associated with the evolution of vascular plants.</title>
        <authorList>
            <person name="Banks J.A."/>
            <person name="Nishiyama T."/>
            <person name="Hasebe M."/>
            <person name="Bowman J.L."/>
            <person name="Gribskov M."/>
            <person name="dePamphilis C."/>
            <person name="Albert V.A."/>
            <person name="Aono N."/>
            <person name="Aoyama T."/>
            <person name="Ambrose B.A."/>
            <person name="Ashton N.W."/>
            <person name="Axtell M.J."/>
            <person name="Barker E."/>
            <person name="Barker M.S."/>
            <person name="Bennetzen J.L."/>
            <person name="Bonawitz N.D."/>
            <person name="Chapple C."/>
            <person name="Cheng C."/>
            <person name="Correa L.G."/>
            <person name="Dacre M."/>
            <person name="DeBarry J."/>
            <person name="Dreyer I."/>
            <person name="Elias M."/>
            <person name="Engstrom E.M."/>
            <person name="Estelle M."/>
            <person name="Feng L."/>
            <person name="Finet C."/>
            <person name="Floyd S.K."/>
            <person name="Frommer W.B."/>
            <person name="Fujita T."/>
            <person name="Gramzow L."/>
            <person name="Gutensohn M."/>
            <person name="Harholt J."/>
            <person name="Hattori M."/>
            <person name="Heyl A."/>
            <person name="Hirai T."/>
            <person name="Hiwatashi Y."/>
            <person name="Ishikawa M."/>
            <person name="Iwata M."/>
            <person name="Karol K.G."/>
            <person name="Koehler B."/>
            <person name="Kolukisaoglu U."/>
            <person name="Kubo M."/>
            <person name="Kurata T."/>
            <person name="Lalonde S."/>
            <person name="Li K."/>
            <person name="Li Y."/>
            <person name="Litt A."/>
            <person name="Lyons E."/>
            <person name="Manning G."/>
            <person name="Maruyama T."/>
            <person name="Michael T.P."/>
            <person name="Mikami K."/>
            <person name="Miyazaki S."/>
            <person name="Morinaga S."/>
            <person name="Murata T."/>
            <person name="Mueller-Roeber B."/>
            <person name="Nelson D.R."/>
            <person name="Obara M."/>
            <person name="Oguri Y."/>
            <person name="Olmstead R.G."/>
            <person name="Onodera N."/>
            <person name="Petersen B.L."/>
            <person name="Pils B."/>
            <person name="Prigge M."/>
            <person name="Rensing S.A."/>
            <person name="Riano-Pachon D.M."/>
            <person name="Roberts A.W."/>
            <person name="Sato Y."/>
            <person name="Scheller H.V."/>
            <person name="Schulz B."/>
            <person name="Schulz C."/>
            <person name="Shakirov E.V."/>
            <person name="Shibagaki N."/>
            <person name="Shinohara N."/>
            <person name="Shippen D.E."/>
            <person name="Soerensen I."/>
            <person name="Sotooka R."/>
            <person name="Sugimoto N."/>
            <person name="Sugita M."/>
            <person name="Sumikawa N."/>
            <person name="Tanurdzic M."/>
            <person name="Theissen G."/>
            <person name="Ulvskov P."/>
            <person name="Wakazuki S."/>
            <person name="Weng J.K."/>
            <person name="Willats W.W."/>
            <person name="Wipf D."/>
            <person name="Wolf P.G."/>
            <person name="Yang L."/>
            <person name="Zimmer A.D."/>
            <person name="Zhu Q."/>
            <person name="Mitros T."/>
            <person name="Hellsten U."/>
            <person name="Loque D."/>
            <person name="Otillar R."/>
            <person name="Salamov A."/>
            <person name="Schmutz J."/>
            <person name="Shapiro H."/>
            <person name="Lindquist E."/>
            <person name="Lucas S."/>
            <person name="Rokhsar D."/>
            <person name="Grigoriev I.V."/>
        </authorList>
    </citation>
    <scope>NUCLEOTIDE SEQUENCE [LARGE SCALE GENOMIC DNA]</scope>
</reference>
<feature type="compositionally biased region" description="Polar residues" evidence="3">
    <location>
        <begin position="39"/>
        <end position="48"/>
    </location>
</feature>
<dbReference type="PANTHER" id="PTHR11918:SF45">
    <property type="entry name" value="THREONYLCARBAMOYLADENOSINE TRNA METHYLTHIOTRANSFERASE"/>
    <property type="match status" value="1"/>
</dbReference>
<feature type="compositionally biased region" description="Basic and acidic residues" evidence="3">
    <location>
        <begin position="316"/>
        <end position="375"/>
    </location>
</feature>
<dbReference type="Gramene" id="EFJ05434">
    <property type="protein sequence ID" value="EFJ05434"/>
    <property type="gene ID" value="SELMODRAFT_431570"/>
</dbReference>
<sequence length="626" mass="70202">MRPWDWHGSTTLAWPDGRLETAIPVGGDQSYNSKERTSRINMNSPVRKSQTRRKKEEKMKCEGGVEREGAKARGDRFGCYGGVEWTLKCGTGVGRLSVWFALVTARDPVVRARSVVQAGFKSVGQFLSTRDYQAKNHWSGWLGCARVEKREQKRRNPSELTANLAVSEKTIGVGNPKNDLKEGKRGRTVKILANQKKHKDREDDLTIQRAGIKGTGKVTVGREEKEDRMTHGDAWENTCIKSKERTRGRVVSEEKPRNPRKESCALSMWTGKGEEKHGGAGVKLRNNMWQPGLALFKGDLIIRRALFSVIDEGQLEDKRKGVSEREEKGKDQRECQKGKRIEDEEEGKEGLGKGKESEGLSEKHESEGKKGEKTVGKMPQARTTVRMSTAGGRARGVQLPEILNPEEAHGKGEENAAARVEKGTISKEVGVGSSVGIKQRVKQCCPLDKGPPCFKAIREANERIEQDAKHLAKEEARRQLEEEACREKEKAKGKQGLEIGYPRVLPQYSKMSVCPNAPMVPFRPPPVKIEEIMPPRKPMRMPHGPENDVLEVDPEEFMEELNKLQARRAEEIIHVIVEGMVLAGFVIVDWICATLAYHDMLVTIVVEDVKHLGEKCYNVVIKDERA</sequence>
<keyword evidence="2" id="KW-0175">Coiled coil</keyword>
<accession>D8TD31</accession>
<evidence type="ECO:0000256" key="1">
    <source>
        <dbReference type="ARBA" id="ARBA00022679"/>
    </source>
</evidence>
<feature type="region of interest" description="Disordered" evidence="3">
    <location>
        <begin position="316"/>
        <end position="381"/>
    </location>
</feature>
<evidence type="ECO:0000256" key="3">
    <source>
        <dbReference type="SAM" id="MobiDB-lite"/>
    </source>
</evidence>
<gene>
    <name evidence="4" type="ORF">SELMODRAFT_431570</name>
</gene>
<dbReference type="EMBL" id="GL377725">
    <property type="protein sequence ID" value="EFJ05434.1"/>
    <property type="molecule type" value="Genomic_DNA"/>
</dbReference>
<keyword evidence="5" id="KW-1185">Reference proteome</keyword>
<dbReference type="Proteomes" id="UP000001514">
    <property type="component" value="Unassembled WGS sequence"/>
</dbReference>